<name>A0A074X1X4_AURPU</name>
<dbReference type="GeneID" id="40750412"/>
<sequence>MNWVNELEKAIELINAEGFDNCVAHVNTVLRDTTPGYPRIRYYALLALCISDWREAEEMRTKAEDCFSNWQLLNKPGDFPGVDGVRDELSAILEEVAEDLKSRRPSDWYIHQMTWTETDVEEWQAELAEIERLAHLEEGREEDDDDDDEEAEIEEEEEAGLSPTELAAPNKATDEESNTRMCARNKTADAVNATQPDT</sequence>
<evidence type="ECO:0000313" key="2">
    <source>
        <dbReference type="EMBL" id="KEQ79480.1"/>
    </source>
</evidence>
<dbReference type="AlphaFoldDB" id="A0A074X1X4"/>
<dbReference type="OrthoDB" id="3922596at2759"/>
<keyword evidence="3" id="KW-1185">Reference proteome</keyword>
<proteinExistence type="predicted"/>
<evidence type="ECO:0000313" key="3">
    <source>
        <dbReference type="Proteomes" id="UP000030706"/>
    </source>
</evidence>
<dbReference type="HOGENOM" id="CLU_118651_0_0_1"/>
<dbReference type="EMBL" id="KL585005">
    <property type="protein sequence ID" value="KEQ79480.1"/>
    <property type="molecule type" value="Genomic_DNA"/>
</dbReference>
<accession>A0A074X1X4</accession>
<dbReference type="RefSeq" id="XP_029755667.1">
    <property type="nucleotide sequence ID" value="XM_029908106.1"/>
</dbReference>
<feature type="compositionally biased region" description="Acidic residues" evidence="1">
    <location>
        <begin position="139"/>
        <end position="159"/>
    </location>
</feature>
<organism evidence="2 3">
    <name type="scientific">Aureobasidium pullulans EXF-150</name>
    <dbReference type="NCBI Taxonomy" id="1043002"/>
    <lineage>
        <taxon>Eukaryota</taxon>
        <taxon>Fungi</taxon>
        <taxon>Dikarya</taxon>
        <taxon>Ascomycota</taxon>
        <taxon>Pezizomycotina</taxon>
        <taxon>Dothideomycetes</taxon>
        <taxon>Dothideomycetidae</taxon>
        <taxon>Dothideales</taxon>
        <taxon>Saccotheciaceae</taxon>
        <taxon>Aureobasidium</taxon>
    </lineage>
</organism>
<dbReference type="Proteomes" id="UP000030706">
    <property type="component" value="Unassembled WGS sequence"/>
</dbReference>
<reference evidence="2 3" key="1">
    <citation type="journal article" date="2014" name="BMC Genomics">
        <title>Genome sequencing of four Aureobasidium pullulans varieties: biotechnological potential, stress tolerance, and description of new species.</title>
        <authorList>
            <person name="Gostin Ar C."/>
            <person name="Ohm R.A."/>
            <person name="Kogej T."/>
            <person name="Sonjak S."/>
            <person name="Turk M."/>
            <person name="Zajc J."/>
            <person name="Zalar P."/>
            <person name="Grube M."/>
            <person name="Sun H."/>
            <person name="Han J."/>
            <person name="Sharma A."/>
            <person name="Chiniquy J."/>
            <person name="Ngan C.Y."/>
            <person name="Lipzen A."/>
            <person name="Barry K."/>
            <person name="Grigoriev I.V."/>
            <person name="Gunde-Cimerman N."/>
        </authorList>
    </citation>
    <scope>NUCLEOTIDE SEQUENCE [LARGE SCALE GENOMIC DNA]</scope>
    <source>
        <strain evidence="2 3">EXF-150</strain>
    </source>
</reference>
<evidence type="ECO:0000256" key="1">
    <source>
        <dbReference type="SAM" id="MobiDB-lite"/>
    </source>
</evidence>
<feature type="region of interest" description="Disordered" evidence="1">
    <location>
        <begin position="134"/>
        <end position="198"/>
    </location>
</feature>
<protein>
    <submittedName>
        <fullName evidence="2">Uncharacterized protein</fullName>
    </submittedName>
</protein>
<gene>
    <name evidence="2" type="ORF">M438DRAFT_369379</name>
</gene>